<dbReference type="InterPro" id="IPR007235">
    <property type="entry name" value="Glyco_trans_28_C"/>
</dbReference>
<keyword evidence="8" id="KW-1185">Reference proteome</keyword>
<evidence type="ECO:0000256" key="1">
    <source>
        <dbReference type="ARBA" id="ARBA00004240"/>
    </source>
</evidence>
<evidence type="ECO:0000256" key="2">
    <source>
        <dbReference type="ARBA" id="ARBA00006962"/>
    </source>
</evidence>
<evidence type="ECO:0000313" key="7">
    <source>
        <dbReference type="EMBL" id="MCP0888044.1"/>
    </source>
</evidence>
<comment type="similarity">
    <text evidence="2">Belongs to the glycosyltransferase 28 family.</text>
</comment>
<evidence type="ECO:0000313" key="8">
    <source>
        <dbReference type="Proteomes" id="UP001139006"/>
    </source>
</evidence>
<dbReference type="Pfam" id="PF04101">
    <property type="entry name" value="Glyco_tran_28_C"/>
    <property type="match status" value="1"/>
</dbReference>
<dbReference type="Gene3D" id="3.40.50.2000">
    <property type="entry name" value="Glycogen Phosphorylase B"/>
    <property type="match status" value="1"/>
</dbReference>
<proteinExistence type="inferred from homology"/>
<keyword evidence="3" id="KW-0328">Glycosyltransferase</keyword>
<dbReference type="EMBL" id="JAIULA010000036">
    <property type="protein sequence ID" value="MCP0888044.1"/>
    <property type="molecule type" value="Genomic_DNA"/>
</dbReference>
<accession>A0A9X2JMS1</accession>
<dbReference type="PANTHER" id="PTHR12867:SF6">
    <property type="entry name" value="N-ACETYLGLUCOSAMINYLDIPHOSPHODOLICHOL N-ACETYLGLUCOSAMINYLTRANSFERASE"/>
    <property type="match status" value="1"/>
</dbReference>
<dbReference type="RefSeq" id="WP_253362214.1">
    <property type="nucleotide sequence ID" value="NZ_JAIULA010000036.1"/>
</dbReference>
<evidence type="ECO:0000256" key="4">
    <source>
        <dbReference type="ARBA" id="ARBA00022679"/>
    </source>
</evidence>
<organism evidence="7 8">
    <name type="scientific">Ligilactobacillus ubinensis</name>
    <dbReference type="NCBI Taxonomy" id="2876789"/>
    <lineage>
        <taxon>Bacteria</taxon>
        <taxon>Bacillati</taxon>
        <taxon>Bacillota</taxon>
        <taxon>Bacilli</taxon>
        <taxon>Lactobacillales</taxon>
        <taxon>Lactobacillaceae</taxon>
        <taxon>Ligilactobacillus</taxon>
    </lineage>
</organism>
<dbReference type="Proteomes" id="UP001139006">
    <property type="component" value="Unassembled WGS sequence"/>
</dbReference>
<comment type="caution">
    <text evidence="7">The sequence shown here is derived from an EMBL/GenBank/DDBJ whole genome shotgun (WGS) entry which is preliminary data.</text>
</comment>
<keyword evidence="4" id="KW-0808">Transferase</keyword>
<dbReference type="GO" id="GO:0006488">
    <property type="term" value="P:dolichol-linked oligosaccharide biosynthetic process"/>
    <property type="evidence" value="ECO:0007669"/>
    <property type="project" value="InterPro"/>
</dbReference>
<protein>
    <submittedName>
        <fullName evidence="7">Glycosyltransferase</fullName>
    </submittedName>
</protein>
<dbReference type="GO" id="GO:0016758">
    <property type="term" value="F:hexosyltransferase activity"/>
    <property type="evidence" value="ECO:0007669"/>
    <property type="project" value="InterPro"/>
</dbReference>
<comment type="subcellular location">
    <subcellularLocation>
        <location evidence="1">Endoplasmic reticulum</location>
    </subcellularLocation>
</comment>
<keyword evidence="5" id="KW-0256">Endoplasmic reticulum</keyword>
<feature type="domain" description="Glycosyl transferase family 28 C-terminal" evidence="6">
    <location>
        <begin position="1"/>
        <end position="159"/>
    </location>
</feature>
<dbReference type="AlphaFoldDB" id="A0A9X2JMS1"/>
<reference evidence="7 8" key="1">
    <citation type="journal article" date="2023" name="Int. J. Syst. Evol. Microbiol.">
        <title>Ligilactobacillus ubinensis sp. nov., a novel species isolated from the wild ferment of a durian fruit (Durio zibethinus).</title>
        <authorList>
            <person name="Heng Y.C."/>
            <person name="Menon N."/>
            <person name="Chen B."/>
            <person name="Loo B.Z.L."/>
            <person name="Wong G.W.J."/>
            <person name="Lim A.C.H."/>
            <person name="Silvaraju S."/>
            <person name="Kittelmann S."/>
        </authorList>
    </citation>
    <scope>NUCLEOTIDE SEQUENCE [LARGE SCALE GENOMIC DNA]</scope>
    <source>
        <strain evidence="7 8">WILCCON 0076</strain>
    </source>
</reference>
<gene>
    <name evidence="7" type="ORF">LB941_11960</name>
</gene>
<evidence type="ECO:0000256" key="5">
    <source>
        <dbReference type="ARBA" id="ARBA00022824"/>
    </source>
</evidence>
<evidence type="ECO:0000259" key="6">
    <source>
        <dbReference type="Pfam" id="PF04101"/>
    </source>
</evidence>
<dbReference type="PANTHER" id="PTHR12867">
    <property type="entry name" value="GLYCOSYL TRANSFERASE-RELATED"/>
    <property type="match status" value="1"/>
</dbReference>
<evidence type="ECO:0000256" key="3">
    <source>
        <dbReference type="ARBA" id="ARBA00022676"/>
    </source>
</evidence>
<dbReference type="InterPro" id="IPR039042">
    <property type="entry name" value="Alg13-like"/>
</dbReference>
<name>A0A9X2JMS1_9LACO</name>
<sequence>MIFVTVGTHEQQFNRLIREIDILREKRIIDEEVIVQSGYSTYKMKFCKQFDFLSYEEMKHYMALARIVITHGGPASFLMSLQLGKVPIVVPRQKKYGEHVNNHQFEFIQQLENRSFNIIPIYDVLNLKKSITEYKKTESSNSFQNNKSFNRKLKNIINQLMDIKE</sequence>